<reference evidence="2" key="3">
    <citation type="submission" date="2023-05" db="EMBL/GenBank/DDBJ databases">
        <authorList>
            <person name="Smith C.H."/>
        </authorList>
    </citation>
    <scope>NUCLEOTIDE SEQUENCE</scope>
    <source>
        <strain evidence="2">CHS0354</strain>
        <tissue evidence="2">Mantle</tissue>
    </source>
</reference>
<name>A0AAE0SNY9_9BIVA</name>
<evidence type="ECO:0000313" key="3">
    <source>
        <dbReference type="Proteomes" id="UP001195483"/>
    </source>
</evidence>
<reference evidence="2" key="1">
    <citation type="journal article" date="2021" name="Genome Biol. Evol.">
        <title>A High-Quality Reference Genome for a Parasitic Bivalve with Doubly Uniparental Inheritance (Bivalvia: Unionida).</title>
        <authorList>
            <person name="Smith C.H."/>
        </authorList>
    </citation>
    <scope>NUCLEOTIDE SEQUENCE</scope>
    <source>
        <strain evidence="2">CHS0354</strain>
    </source>
</reference>
<evidence type="ECO:0000313" key="2">
    <source>
        <dbReference type="EMBL" id="KAK3595597.1"/>
    </source>
</evidence>
<sequence length="146" mass="17630">MDYYFTGSKGGYYEIIRPVTSDTEEITAHISIIFRIPRLDSIKDIPPTARGFIHNHAKLFHVLIDFEEEEQIIAQRKEQEKQKQKQKNQKKRRAEEEQQEIKDLCKNLRLDSEEVMERQKRFQRRCELILYNIMILSHSATRWTYD</sequence>
<reference evidence="2" key="2">
    <citation type="journal article" date="2021" name="Genome Biol. Evol.">
        <title>Developing a high-quality reference genome for a parasitic bivalve with doubly uniparental inheritance (Bivalvia: Unionida).</title>
        <authorList>
            <person name="Smith C.H."/>
        </authorList>
    </citation>
    <scope>NUCLEOTIDE SEQUENCE</scope>
    <source>
        <strain evidence="2">CHS0354</strain>
        <tissue evidence="2">Mantle</tissue>
    </source>
</reference>
<keyword evidence="3" id="KW-1185">Reference proteome</keyword>
<comment type="caution">
    <text evidence="2">The sequence shown here is derived from an EMBL/GenBank/DDBJ whole genome shotgun (WGS) entry which is preliminary data.</text>
</comment>
<protein>
    <submittedName>
        <fullName evidence="2">Uncharacterized protein</fullName>
    </submittedName>
</protein>
<proteinExistence type="predicted"/>
<dbReference type="AlphaFoldDB" id="A0AAE0SNY9"/>
<feature type="region of interest" description="Disordered" evidence="1">
    <location>
        <begin position="76"/>
        <end position="100"/>
    </location>
</feature>
<accession>A0AAE0SNY9</accession>
<organism evidence="2 3">
    <name type="scientific">Potamilus streckersoni</name>
    <dbReference type="NCBI Taxonomy" id="2493646"/>
    <lineage>
        <taxon>Eukaryota</taxon>
        <taxon>Metazoa</taxon>
        <taxon>Spiralia</taxon>
        <taxon>Lophotrochozoa</taxon>
        <taxon>Mollusca</taxon>
        <taxon>Bivalvia</taxon>
        <taxon>Autobranchia</taxon>
        <taxon>Heteroconchia</taxon>
        <taxon>Palaeoheterodonta</taxon>
        <taxon>Unionida</taxon>
        <taxon>Unionoidea</taxon>
        <taxon>Unionidae</taxon>
        <taxon>Ambleminae</taxon>
        <taxon>Lampsilini</taxon>
        <taxon>Potamilus</taxon>
    </lineage>
</organism>
<evidence type="ECO:0000256" key="1">
    <source>
        <dbReference type="SAM" id="MobiDB-lite"/>
    </source>
</evidence>
<dbReference type="Proteomes" id="UP001195483">
    <property type="component" value="Unassembled WGS sequence"/>
</dbReference>
<gene>
    <name evidence="2" type="ORF">CHS0354_009553</name>
</gene>
<dbReference type="EMBL" id="JAEAOA010000613">
    <property type="protein sequence ID" value="KAK3595597.1"/>
    <property type="molecule type" value="Genomic_DNA"/>
</dbReference>